<evidence type="ECO:0008006" key="11">
    <source>
        <dbReference type="Google" id="ProtNLM"/>
    </source>
</evidence>
<evidence type="ECO:0000313" key="10">
    <source>
        <dbReference type="Proteomes" id="UP000224006"/>
    </source>
</evidence>
<dbReference type="SMART" id="SM00823">
    <property type="entry name" value="PKS_PP"/>
    <property type="match status" value="4"/>
</dbReference>
<dbReference type="InterPro" id="IPR049900">
    <property type="entry name" value="PKS_mFAS_DH"/>
</dbReference>
<dbReference type="Pfam" id="PF08659">
    <property type="entry name" value="KR"/>
    <property type="match status" value="2"/>
</dbReference>
<feature type="region of interest" description="N-terminal hotdog fold" evidence="4">
    <location>
        <begin position="2895"/>
        <end position="3049"/>
    </location>
</feature>
<dbReference type="Gene3D" id="1.10.1200.10">
    <property type="entry name" value="ACP-like"/>
    <property type="match status" value="4"/>
</dbReference>
<dbReference type="RefSeq" id="XP_029219525.1">
    <property type="nucleotide sequence ID" value="XM_029363602.1"/>
</dbReference>
<reference evidence="9 10" key="1">
    <citation type="submission" date="2017-09" db="EMBL/GenBank/DDBJ databases">
        <title>Genome sequencing of Besnoitia besnoiti strain Bb-Ger1.</title>
        <authorList>
            <person name="Schares G."/>
            <person name="Venepally P."/>
            <person name="Lorenzi H.A."/>
        </authorList>
    </citation>
    <scope>NUCLEOTIDE SEQUENCE [LARGE SCALE GENOMIC DNA]</scope>
    <source>
        <strain evidence="9 10">Bb-Ger1</strain>
    </source>
</reference>
<dbReference type="InterPro" id="IPR016036">
    <property type="entry name" value="Malonyl_transacylase_ACP-bd"/>
</dbReference>
<keyword evidence="1" id="KW-0596">Phosphopantetheine</keyword>
<feature type="active site" description="Proton acceptor; for dehydratase activity" evidence="4">
    <location>
        <position position="2929"/>
    </location>
</feature>
<accession>A0A2A9MHU1</accession>
<dbReference type="Pfam" id="PF14765">
    <property type="entry name" value="PS-DH"/>
    <property type="match status" value="1"/>
</dbReference>
<dbReference type="Pfam" id="PF21089">
    <property type="entry name" value="PKS_DH_N"/>
    <property type="match status" value="1"/>
</dbReference>
<dbReference type="PROSITE" id="PS52004">
    <property type="entry name" value="KS3_2"/>
    <property type="match status" value="5"/>
</dbReference>
<evidence type="ECO:0000259" key="6">
    <source>
        <dbReference type="PROSITE" id="PS50075"/>
    </source>
</evidence>
<keyword evidence="10" id="KW-1185">Reference proteome</keyword>
<name>A0A2A9MHU1_BESBE</name>
<evidence type="ECO:0000259" key="7">
    <source>
        <dbReference type="PROSITE" id="PS52004"/>
    </source>
</evidence>
<dbReference type="InterPro" id="IPR020807">
    <property type="entry name" value="PKS_DH"/>
</dbReference>
<dbReference type="KEGG" id="bbes:BESB_051670"/>
<dbReference type="SUPFAM" id="SSF53901">
    <property type="entry name" value="Thiolase-like"/>
    <property type="match status" value="5"/>
</dbReference>
<feature type="domain" description="Carrier" evidence="6">
    <location>
        <begin position="3790"/>
        <end position="3866"/>
    </location>
</feature>
<dbReference type="STRING" id="94643.A0A2A9MHU1"/>
<feature type="compositionally biased region" description="Polar residues" evidence="5">
    <location>
        <begin position="92"/>
        <end position="105"/>
    </location>
</feature>
<feature type="domain" description="PKS/mFAS DH" evidence="8">
    <location>
        <begin position="2895"/>
        <end position="3222"/>
    </location>
</feature>
<dbReference type="Pfam" id="PF07993">
    <property type="entry name" value="NAD_binding_4"/>
    <property type="match status" value="1"/>
</dbReference>
<dbReference type="SMART" id="SM00822">
    <property type="entry name" value="PKS_KR"/>
    <property type="match status" value="2"/>
</dbReference>
<dbReference type="CDD" id="cd00833">
    <property type="entry name" value="PKS"/>
    <property type="match status" value="5"/>
</dbReference>
<dbReference type="Gene3D" id="3.10.129.110">
    <property type="entry name" value="Polyketide synthase dehydratase"/>
    <property type="match status" value="2"/>
</dbReference>
<proteinExistence type="predicted"/>
<evidence type="ECO:0000256" key="5">
    <source>
        <dbReference type="SAM" id="MobiDB-lite"/>
    </source>
</evidence>
<feature type="domain" description="Ketosynthase family 3 (KS3)" evidence="7">
    <location>
        <begin position="801"/>
        <end position="1241"/>
    </location>
</feature>
<dbReference type="InterPro" id="IPR016039">
    <property type="entry name" value="Thiolase-like"/>
</dbReference>
<dbReference type="GO" id="GO:0031177">
    <property type="term" value="F:phosphopantetheine binding"/>
    <property type="evidence" value="ECO:0007669"/>
    <property type="project" value="InterPro"/>
</dbReference>
<dbReference type="Gene3D" id="3.40.50.720">
    <property type="entry name" value="NAD(P)-binding Rossmann-like Domain"/>
    <property type="match status" value="3"/>
</dbReference>
<dbReference type="InterPro" id="IPR020806">
    <property type="entry name" value="PKS_PP-bd"/>
</dbReference>
<dbReference type="InterPro" id="IPR049552">
    <property type="entry name" value="PKS_DH_N"/>
</dbReference>
<evidence type="ECO:0000256" key="3">
    <source>
        <dbReference type="ARBA" id="ARBA00022679"/>
    </source>
</evidence>
<dbReference type="PROSITE" id="PS52019">
    <property type="entry name" value="PKS_MFAS_DH"/>
    <property type="match status" value="2"/>
</dbReference>
<organism evidence="9 10">
    <name type="scientific">Besnoitia besnoiti</name>
    <name type="common">Apicomplexan protozoan</name>
    <dbReference type="NCBI Taxonomy" id="94643"/>
    <lineage>
        <taxon>Eukaryota</taxon>
        <taxon>Sar</taxon>
        <taxon>Alveolata</taxon>
        <taxon>Apicomplexa</taxon>
        <taxon>Conoidasida</taxon>
        <taxon>Coccidia</taxon>
        <taxon>Eucoccidiorida</taxon>
        <taxon>Eimeriorina</taxon>
        <taxon>Sarcocystidae</taxon>
        <taxon>Besnoitia</taxon>
    </lineage>
</organism>
<feature type="domain" description="Ketosynthase family 3 (KS3)" evidence="7">
    <location>
        <begin position="3892"/>
        <end position="4324"/>
    </location>
</feature>
<feature type="domain" description="Carrier" evidence="6">
    <location>
        <begin position="1977"/>
        <end position="2053"/>
    </location>
</feature>
<dbReference type="GO" id="GO:0044550">
    <property type="term" value="P:secondary metabolite biosynthetic process"/>
    <property type="evidence" value="ECO:0007669"/>
    <property type="project" value="UniProtKB-ARBA"/>
</dbReference>
<dbReference type="PROSITE" id="PS00606">
    <property type="entry name" value="KS3_1"/>
    <property type="match status" value="4"/>
</dbReference>
<feature type="domain" description="Carrier" evidence="6">
    <location>
        <begin position="699"/>
        <end position="776"/>
    </location>
</feature>
<gene>
    <name evidence="9" type="ORF">BESB_051670</name>
</gene>
<dbReference type="SUPFAM" id="SSF55048">
    <property type="entry name" value="Probable ACP-binding domain of malonyl-CoA ACP transacylase"/>
    <property type="match status" value="3"/>
</dbReference>
<dbReference type="InterPro" id="IPR014031">
    <property type="entry name" value="Ketoacyl_synth_C"/>
</dbReference>
<feature type="region of interest" description="Disordered" evidence="5">
    <location>
        <begin position="641"/>
        <end position="698"/>
    </location>
</feature>
<feature type="region of interest" description="Disordered" evidence="5">
    <location>
        <begin position="6384"/>
        <end position="6404"/>
    </location>
</feature>
<dbReference type="SUPFAM" id="SSF47336">
    <property type="entry name" value="ACP-like"/>
    <property type="match status" value="4"/>
</dbReference>
<dbReference type="InterPro" id="IPR049551">
    <property type="entry name" value="PKS_DH_C"/>
</dbReference>
<dbReference type="Pfam" id="PF02801">
    <property type="entry name" value="Ketoacyl-synt_C"/>
    <property type="match status" value="5"/>
</dbReference>
<sequence>MTTIPQVVLSCLENVIVSERGETTYHCGNAEYLFSIAHSDTITFGAFLNRLSATLQVPIGLLSAAPNESFGAFVVHVEGLITERTNGERTPLRQTPTQAESSPSQDVRADVAIVGVACRLPGHANTPGDFWAVLAEGKDAIVPIPSERWSREDFIDGHSERGTMYVEEGGFISGIEEFDNGFFRISSSEARRMDPQQRMLLELSHEALQFVDRDSYKNNPHRIGVFVGCSSSEWTILKTKQMERLCAFQTANTPQALLANRLSYAFNACGPSLTVDSASSSALVAVSVAASHIETGQCDACLVGSSSLMLVPEPTLALCAAGMLAIDSRCRPFDAAANGYGRGEGAVVFLLERWDYQPHGRPRQKSLATIRGHRTNHNGHIVSVTAPSDVAQRKLLQGVLEEAKVEPGQIAYLEAHGTGTKLGDTIEFRAIKSVFASSRTAENPLLVGSGKSNVGHLEGCAGAVGLLKALLVLYFRVVPPTLHFKQINPLIDDEDFCYQITTTKVPLDGDQSILAAVSSFGLGGCNAHMIIESSPKDRAIDAHALSRRHAWEHVRFPVFESNENNNAFGGLGLRHSAEPASGIRQCRRRCSASSFFDQQHLTPVSTRLRRFTAFSSDCGTPLHGVQQLGTKDDYSLETDLHEGRKPAQAVSLDEGNAHEEAPSFHHMPPSQDENEERVTSDTPNQETERDMLSCDRDDDVDEDLVRSMVLETARQVLKESKPIQSNISLKALGLDSLASVEFRDALQESLGITLPASLAFDFPTVDEVCSFLVRKINSEGINEPPLTTAIVAIDGYCAGHTPSVAVKGMACRFPGAENGQTNHFWKTLLSYADCIDEIPASRFDISPIFDADFDARGMIYVREAGILRSAEMFDNTFFEISDTEVWHLDPRQRILLEVAYDALMDSRILGVTGIPSLRTKAVGVVVGCSGNDWNTLLQHQMLPSSSYSGPGTSPALLSNRVSYTLGLQGPSITIDTACSSSLVAMDIARQLLISSQCGIAIVGGVQLLLTAETFIHYCSARMLSPDCRCKTFDAGANGYVRAEGCGVVVLEKTGEKRTLNGHTYGWLSGTANNHVGRSASLTAPNGPAQQAVILASLRSTQISTPASIHMVETHGTGTALGDPIEVGALQAVYGQGTSADAPLVLGALKSRIGHTEGAAGIAGFIKLICSLRYRVAPPNLHLKQFNPHIDISTTDAARPFLFPTKPYRLDTLMGGQKGTSLFGAVSSFGFGGSNAHAIVEVPTLEDVLSDEAQHSGLGGAENAHEPQPMVWLFTGQGSQYVDMAKSLYETEEVFRRTVTECSAYLAAENLMPEGGPSSLEEVIYPKAGSSVAAEELLTLTQYSQVAIFVVELAITRVLTERGLRPAVVLGHSLGEYAAAVAAGVFAWRDALRIVSARARIMSQQPPQDGVMAACRLSAAQVQAALTSELKALRSVAVAADNGPQSIVVSGSRSEVEEVLSFFSVSGKARFLKVSHAFHSPLMAGAVEAVRELFDGVELSRPSIPFSSTVLGRVVVDDELGDSSYWAEQIVRPVMLYEAVRSIDRLQNGARLHFVEVGPRPVLLSLARSCFELARAAEQCWSYCVNDSSSREGTNRLFQAITSGSQENAPATRHVWNHKYFPWTTGHPLLGKQRRGDTETHGTRFFYTSVPLGLAEVFHEYAGGSVPTLPAAAILDAMVVAARLVTLGDSQNDGSSGCPIQLKNFRAHRDMILPPRAARDTQRALTLCFRIKSDLGRQKISCFGNYGNCFVYGDGQEDWLPIADAEITRVPFVRNESSIPFNDLQHRFLHSQDVDRTVSMRREHHGTKQDSPSRGMTIRAVYGRGDEVLAHLSRPRIAAEDGFILSPAILGELFRITEALVKAQAPFQQDNVFSVSGAETVTSLLISRQMCDSIWGHVRILPLAPGDVQRRVADVTMYNEAGQPTMQLLAVRLRATGHAEFRREIDRQQNFIRSSGQQRRNLEQRHCQRDWIPSRKTFSPTQLVGLIRQACQRVIGANREMDVHTSFQQLGVDSLGAIALRDALEDALHLKLPATTFFDYPNMHALSDFIATQVGGIAEETGISSVCSPLRFERPDGAVAVVGVACRLPGSSNNPADFWEMLMSSADCISEVPPTRFDVEQFFDIDQRGKGKMYVREGGFIDRVTLFDNHFFGISAAEAQEMDPRQRICMEVATETLRDARMDHTIVGSNTLVAVGKTNTDSVRVSYRHLSPFSCSGANNSILSNRISYFFGTKGPSMTIDAACASSLIAIVAGFNELRRGGCTTALAIGVNLLLSPECYIEICKATMLSPDCRCKTFDASANGYVRSEGCCGILLKAIEPATAVEASGVYAWLRGATTNHVGRSASLTAPSGPAQQALMRDAIRTSRLQNTENIFAIETHGTGTALGDPIEVGALQAVYGQGTSADAPLVLGALKSRIGHTEGAAGIAGFIKLICSLRYRVAPPNLHLKQFNPHIDISTTDAARPFLFPTKPYRLDTLMGGQKGTSLFGAVSSFGFGGSNAHAIVEVPTLEDVLSDEAQHSGLGGAENAHEPQPMVWLFTGQGSQYVDMAKSLYETEEVFRRTVTECSAYLAAENLMPEGGPSSLEEVIYPKAGSSVAAEELLTLTQYSQVAIFVVELAITRVLTERGLRPAVVLGHSLGEYAAAVAAGVFAWRDALRIVSARARIMSQQPPQDGVMAACRLSAAQVQAALTSELKALRSVAVAADNGPQSIVVSGSRSEVEEVLSFFSVSGKARFLKVSHAFHSPLMAGAVEAVRELFDGVELSRPSIPFSSTVLGRVVVDDELGDSSYWAEQITQPVRFREAVEAAVALELGRSRAFVEVGPNRVLAVLGRNCVSETRATDGDWLSIVDSKSDSSPADVIALLQERFGQLQTHVAKARHMWNHSAFPWTVPRHPLIGGEASAHSERQGATTYRSRVRYDVLNALCDHVILGAPLMPGAAFIDAILAAGRLAATKSGTRLTSPSIVTLTDVSIFSPLLLRDSVSRAAPLSKEGFQLSSLELSVEMSSSGGGHLVEVRSRQADDVPAAANDDSTQAHCRGQLAVSSGGIRPSEQAGSTLADVRRRFSSQVACDVEALYQTFADLGWQYGVLFRVITQLYRTDTEALAELRLPRPLLPSEEGFVVHPAILDGLFQAAGSLLLADDKTPAGSVYVPVGIDNVVLAPKALRRDVVWGRVAVAEKDREARQRHERVLDCTLYDGNGEAVLYLNGLRSRLLRTEVLLSAQTNGISSNRLWSLEWTAIEAPAHLPPISGGKAETAWLVAGVQPPLKSMVEELLCRALPAAKIIFCKSLSQMSTMEARNTLQQETWDTIIHLGGTTSSTSEMECLNDVLALVQGLTDWVGSDSGPAKLPSIFLVTRGADSHVAASPSVPVARPPVHTGVRGLFRTAKVELEALWNRFVPFHYIDVEPVSEAPDITPDELRRLIPVVQQLGTESQAIESKLGEGLSGASLYESETILRGSERLLPRLVPFRPVESGDNNALAEALLGTIVITGGLGGIGLVVAKWLADRGAKAIVLVSRTGSPSADVQQSEEWQSFQARQGAARIATARCDVGDLEQVKLLFRSLRDGEFVCLRTGQTQDLPPVRGVMHAAGVLKDCPIHKQDRETLASVFQPKAQGGWNIHFALEELGMSEDIAVFLGFSSIASLVGNPGQANYAAANSSLDALISYRRGRGLPGHSIQWGPWTEQGMAAGLRDRLERAGFVGISNEVGVETVGAIVSQGKAGNPVIACQQFNWARFALRYRGCLPAMFKEQTQSVTVRGREERVSKQLSGPGAAAEGVFTSMSDEELKTFIQTTVAGAARQVLGRGEDPPPDVPLQDLGIDSLGAVEFRNTLQDLLGLKLSATILFDHPTLRALTTFLSSRLESERSPESSSSSLANAVPAPLAGHQRADIAVVGMACRLPGSVSDPESFWKMLLTLRDCIQEIPPSRFSIDDVYDPDPDAKGKIYVREGGFIDGAELFDNRYFGISDAEAREMDPRQRVSLEVSYEAFIDAGYSREELYGSPVGVFVGAMNHDKLYDDLRQLGSYSGTSNALAILSNRLSYTFGLTGPSIVIDTACSSSLVALDLARLDLCYGSSGFRLVLGVNLMPTVDPYIQCCKARMLSSECRCKTFDADANGYVRSEGCAAVLLQQRTSRASSKHAPYALLRGTANNHVGRSASITAPNGPAQQAVIRAALDSGRHIPPWSMALLETHGTGTALGDPIEVGALQAVYGQGTSADAPLVLGALKSRIGHTEGAAGIAGFIKLICSLRHRVAPPNLHLKQFNPHIDISTTAAARPFLFPTKPYRLDTLMGGQKGTSLFGAVSSFGFGGSNAHAIVEVPTLEDVLSDEAQHSGLGGAENAHEPQPMVWLFTGQGSQYVDMAKSLYETEEVFRRTVTECSAYLAAENLMPEGGPSSLEEVIYPKAGSSVAAEELLTLTQYSQVAIFVVELAITRVLTERGLRPAVVLGHSLGEYAAAVAAGVFAWRDALRIVSARARIMSQQPPQDGVMAACRLSAAQVQAALTSELKALRSVAVAADNGPQSIVVSGSRSEVEEVLSFFSVSGKARFLKVSHAFHSPLMAGAVEAVRELFDGVELSRPSIPFSSTVLGRVVVDDELGDSSYWAEQVTQPVRFREATLAAFSLLPSCLIGIEVGPKPTLARLVPSCLGADKSATCTWVCVCDESVTSGSGYPVKDFEHRLEALRVCKVQWNHRSFPLSRMTNGRTQHLDARSNTNAQVLQQRRSHLWREEWVYHSGIVEYHKASAVAKEAWIIAGVPPQHVTGMLQYLKMMKMDTSRVVGMGAISTLESLRALVQGGKWAGILSVSGIWTTTPAVDCLMETTDILRHYGKLSQELDLPPLAVVTRGAQCAIISEEESRRGNRNACDRETQTICADHHTYRDAPVHSGMMAFCRTARLELERCCNKFRSLLYFDLDWNRSRETEDRHGLHLDSVLGWLMRTGTPSPHTEINPTSAVSPYEGDIIIRGQSYFVPRAAAVLLKSPSVAGAGMIDSTKSYIVTGGLGGIGVAVACWLVRRGAGKVYVWSRSGSVKEDVKQSDYWSELNAAVEGGKIETVRCDVSVVDQVRVSFSTAITGSPLGGIFHCAGTEGKDKLQDLSKQDIVAVYGSKVEGAWNLHRVCQEMSVGRHLDFFVLFSSIAALPGNDAFAVYAAANCCLDNLAEYRRSLSLPAQSIQWGPWLDVGMAARTASLERFMRTRGIQGFHSEEAISVLEDLLAARGILVSTAAVQIDWRLYAHIFGSRVPAWLLGVVPDLVEPLQGTSAAVTAAPSVSSLGLQKVEAAVIEVARRMSGASDAVTATTEISSLGLDSLGAVEFRNALQETLNVKLPASLLVEYPSLNNIIEFILESATGDGNLVDDANFVIPKPSMVDDGFAVVGMGCRIPNNAVTPEAFWDMLLNEVDAVHEIPMDRFNMDAFYDPDPEQDKCYTRDAALLDSPDVFDNAFFNLSEKEVLAIDPQQCMLLEVAYEAFFEAGFTKSALMGKDFGVFCAAYNNDFQFTNLTQGKATMCVLDEGEGRRRIPSLGEAAGYPEPGGFMCFIPNRISYSFGLTGPSIGIDAACASALVAFDAAVTKLKRRACSGALIGGVNIILSPTFFLGGCRAHQFSRAGRCKTFDCHADGLVRGEGCGAVCVLPLAAARDSGSFIHAVVRGSASCHYGRSSLITSPNTRALTRVLRLALEDAGAEASSVRYYEAHGTATVLGDVIEMSAVRDVFQTNRTAAAPLHLGTVHNNIGHLDAAAGIVAFIKTVLCLQHRFVPANIHFTSLHPDIQGIDPHLIKYTRESQEIITEPHSDDAPRTLLGANLAYGMGGSVAAVITEAGDDVTARQPGSAPRRPKWNHRRFPLNTQKFIFLMGAMGQLSMDDMPTPQSDVVNVMNRLSDTILNVTFMRQLRSPRCGAARMRSVFVTGATGFIGSQLLFHLLQARCGDLELGEERGKLQIYCLVRARDRAHALYRIKDAFVGRGIEWDPDYNRRVIPVVGDLEENENMGLGVRQLDFLTRVIDAVYHAADNVNFAAPYDELRKTNVTSLIGILKLCTTFVAKPLHLISNFSHHLQYFAAFSNDLNIPVEETISPPLKPDMVKRLEQQMPAGIVGYPWTKWAVEEIVGRMKDVLQHRCKEDSVDKPDTDAILSKFQVVVYRLPNSCVYYRNGYTNFGNASLALVLACAQERMLPPGVPPVGAPFLTTPVDLTTEIVVKLSMTKERQHDVYHLVSLRAARRDNILQVAKWLFSDISECTVDELLRRVDANKENSPAHNLRAAMRFWRSYWYCPDTDRENAFPIMTGHIEDDIPGITTAFPHLADTWIRMAAYCVKNYHMVRHPFTLAIPFDILKKAIQEMERRWGHLPSLPRHTEFLLKEASSTEDCSDIAAAKALAEHSGSTAPDCCVSSEVPDPRARA</sequence>
<dbReference type="GO" id="GO:0006633">
    <property type="term" value="P:fatty acid biosynthetic process"/>
    <property type="evidence" value="ECO:0007669"/>
    <property type="project" value="InterPro"/>
</dbReference>
<keyword evidence="2" id="KW-0597">Phosphoprotein</keyword>
<dbReference type="InterPro" id="IPR014030">
    <property type="entry name" value="Ketoacyl_synth_N"/>
</dbReference>
<feature type="domain" description="Ketosynthase family 3 (KS3)" evidence="7">
    <location>
        <begin position="2075"/>
        <end position="2507"/>
    </location>
</feature>
<dbReference type="PANTHER" id="PTHR43775">
    <property type="entry name" value="FATTY ACID SYNTHASE"/>
    <property type="match status" value="1"/>
</dbReference>
<feature type="region of interest" description="Disordered" evidence="5">
    <location>
        <begin position="85"/>
        <end position="105"/>
    </location>
</feature>
<dbReference type="GO" id="GO:0004312">
    <property type="term" value="F:fatty acid synthase activity"/>
    <property type="evidence" value="ECO:0007669"/>
    <property type="project" value="TreeGrafter"/>
</dbReference>
<dbReference type="InterPro" id="IPR042104">
    <property type="entry name" value="PKS_dehydratase_sf"/>
</dbReference>
<dbReference type="Pfam" id="PF00109">
    <property type="entry name" value="ketoacyl-synt"/>
    <property type="match status" value="5"/>
</dbReference>
<dbReference type="SUPFAM" id="SSF52151">
    <property type="entry name" value="FabD/lysophospholipase-like"/>
    <property type="match status" value="3"/>
</dbReference>
<dbReference type="InterPro" id="IPR009081">
    <property type="entry name" value="PP-bd_ACP"/>
</dbReference>
<dbReference type="PANTHER" id="PTHR43775:SF37">
    <property type="entry name" value="SI:DKEY-61P9.11"/>
    <property type="match status" value="1"/>
</dbReference>
<dbReference type="InterPro" id="IPR036291">
    <property type="entry name" value="NAD(P)-bd_dom_sf"/>
</dbReference>
<feature type="domain" description="Ketosynthase family 3 (KS3)" evidence="7">
    <location>
        <begin position="5375"/>
        <end position="5825"/>
    </location>
</feature>
<feature type="region of interest" description="N-terminal hotdog fold" evidence="4">
    <location>
        <begin position="1626"/>
        <end position="1773"/>
    </location>
</feature>
<dbReference type="GeneID" id="40310096"/>
<protein>
    <recommendedName>
        <fullName evidence="11">Type I fatty acid synthase</fullName>
    </recommendedName>
</protein>
<dbReference type="PROSITE" id="PS50075">
    <property type="entry name" value="CARRIER"/>
    <property type="match status" value="4"/>
</dbReference>
<dbReference type="Pfam" id="PF00550">
    <property type="entry name" value="PP-binding"/>
    <property type="match status" value="4"/>
</dbReference>
<dbReference type="InterPro" id="IPR050091">
    <property type="entry name" value="PKS_NRPS_Biosynth_Enz"/>
</dbReference>
<dbReference type="SMART" id="SM00826">
    <property type="entry name" value="PKS_DH"/>
    <property type="match status" value="1"/>
</dbReference>
<evidence type="ECO:0000259" key="8">
    <source>
        <dbReference type="PROSITE" id="PS52019"/>
    </source>
</evidence>
<dbReference type="Pfam" id="PF00698">
    <property type="entry name" value="Acyl_transf_1"/>
    <property type="match status" value="3"/>
</dbReference>
<dbReference type="SMART" id="SM00827">
    <property type="entry name" value="PKS_AT"/>
    <property type="match status" value="3"/>
</dbReference>
<feature type="compositionally biased region" description="Basic and acidic residues" evidence="5">
    <location>
        <begin position="686"/>
        <end position="695"/>
    </location>
</feature>
<dbReference type="InterPro" id="IPR013968">
    <property type="entry name" value="PKS_KR"/>
</dbReference>
<dbReference type="Gene3D" id="3.40.47.10">
    <property type="match status" value="5"/>
</dbReference>
<dbReference type="SMART" id="SM00825">
    <property type="entry name" value="PKS_KS"/>
    <property type="match status" value="5"/>
</dbReference>
<comment type="caution">
    <text evidence="9">The sequence shown here is derived from an EMBL/GenBank/DDBJ whole genome shotgun (WGS) entry which is preliminary data.</text>
</comment>
<dbReference type="CDD" id="cd08955">
    <property type="entry name" value="KR_2_FAS_SDR_x"/>
    <property type="match status" value="1"/>
</dbReference>
<feature type="domain" description="PKS/mFAS DH" evidence="8">
    <location>
        <begin position="1626"/>
        <end position="1941"/>
    </location>
</feature>
<dbReference type="InterPro" id="IPR014043">
    <property type="entry name" value="Acyl_transferase_dom"/>
</dbReference>
<dbReference type="Gene3D" id="3.40.366.10">
    <property type="entry name" value="Malonyl-Coenzyme A Acyl Carrier Protein, domain 2"/>
    <property type="match status" value="3"/>
</dbReference>
<dbReference type="EMBL" id="NWUJ01000004">
    <property type="protein sequence ID" value="PFH35516.1"/>
    <property type="molecule type" value="Genomic_DNA"/>
</dbReference>
<feature type="region of interest" description="C-terminal hotdog fold" evidence="4">
    <location>
        <begin position="1788"/>
        <end position="1941"/>
    </location>
</feature>
<dbReference type="SUPFAM" id="SSF51735">
    <property type="entry name" value="NAD(P)-binding Rossmann-fold domains"/>
    <property type="match status" value="4"/>
</dbReference>
<dbReference type="GO" id="GO:0004315">
    <property type="term" value="F:3-oxoacyl-[acyl-carrier-protein] synthase activity"/>
    <property type="evidence" value="ECO:0007669"/>
    <property type="project" value="InterPro"/>
</dbReference>
<dbReference type="OrthoDB" id="329835at2759"/>
<dbReference type="InterPro" id="IPR016035">
    <property type="entry name" value="Acyl_Trfase/lysoPLipase"/>
</dbReference>
<evidence type="ECO:0000256" key="4">
    <source>
        <dbReference type="PROSITE-ProRule" id="PRU01363"/>
    </source>
</evidence>
<dbReference type="InterPro" id="IPR020841">
    <property type="entry name" value="PKS_Beta-ketoAc_synthase_dom"/>
</dbReference>
<evidence type="ECO:0000256" key="2">
    <source>
        <dbReference type="ARBA" id="ARBA00022553"/>
    </source>
</evidence>
<dbReference type="InterPro" id="IPR013120">
    <property type="entry name" value="FAR_NAD-bd"/>
</dbReference>
<dbReference type="PROSITE" id="PS00012">
    <property type="entry name" value="PHOSPHOPANTETHEINE"/>
    <property type="match status" value="1"/>
</dbReference>
<dbReference type="InterPro" id="IPR036736">
    <property type="entry name" value="ACP-like_sf"/>
</dbReference>
<dbReference type="Proteomes" id="UP000224006">
    <property type="component" value="Chromosome IV"/>
</dbReference>
<comment type="caution">
    <text evidence="4">Lacks conserved residue(s) required for the propagation of feature annotation.</text>
</comment>
<feature type="domain" description="Ketosynthase family 3 (KS3)" evidence="7">
    <location>
        <begin position="108"/>
        <end position="533"/>
    </location>
</feature>
<feature type="domain" description="Carrier" evidence="6">
    <location>
        <begin position="5277"/>
        <end position="5354"/>
    </location>
</feature>
<keyword evidence="3" id="KW-0808">Transferase</keyword>
<dbReference type="InterPro" id="IPR001227">
    <property type="entry name" value="Ac_transferase_dom_sf"/>
</dbReference>
<dbReference type="InterPro" id="IPR057326">
    <property type="entry name" value="KR_dom"/>
</dbReference>
<dbReference type="VEuPathDB" id="ToxoDB:BESB_051670"/>
<dbReference type="InterPro" id="IPR006162">
    <property type="entry name" value="Ppantetheine_attach_site"/>
</dbReference>
<evidence type="ECO:0000256" key="1">
    <source>
        <dbReference type="ARBA" id="ARBA00022450"/>
    </source>
</evidence>
<feature type="active site" description="Proton donor; for dehydratase activity" evidence="4">
    <location>
        <position position="3130"/>
    </location>
</feature>
<dbReference type="InterPro" id="IPR018201">
    <property type="entry name" value="Ketoacyl_synth_AS"/>
</dbReference>
<evidence type="ECO:0000313" key="9">
    <source>
        <dbReference type="EMBL" id="PFH35516.1"/>
    </source>
</evidence>
<feature type="region of interest" description="C-terminal hotdog fold" evidence="4">
    <location>
        <begin position="3067"/>
        <end position="3222"/>
    </location>
</feature>
<dbReference type="SMART" id="SM01294">
    <property type="entry name" value="PKS_PP_betabranch"/>
    <property type="match status" value="1"/>
</dbReference>